<dbReference type="EMBL" id="JAAGME010000944">
    <property type="protein sequence ID" value="NEB69914.1"/>
    <property type="molecule type" value="Genomic_DNA"/>
</dbReference>
<feature type="region of interest" description="Disordered" evidence="1">
    <location>
        <begin position="30"/>
        <end position="50"/>
    </location>
</feature>
<comment type="caution">
    <text evidence="2">The sequence shown here is derived from an EMBL/GenBank/DDBJ whole genome shotgun (WGS) entry which is preliminary data.</text>
</comment>
<evidence type="ECO:0000313" key="2">
    <source>
        <dbReference type="EMBL" id="NEB69914.1"/>
    </source>
</evidence>
<protein>
    <submittedName>
        <fullName evidence="2">Uncharacterized protein</fullName>
    </submittedName>
</protein>
<feature type="region of interest" description="Disordered" evidence="1">
    <location>
        <begin position="242"/>
        <end position="264"/>
    </location>
</feature>
<evidence type="ECO:0000313" key="3">
    <source>
        <dbReference type="Proteomes" id="UP000471648"/>
    </source>
</evidence>
<feature type="non-terminal residue" evidence="2">
    <location>
        <position position="378"/>
    </location>
</feature>
<name>A0A6N9VAM4_STRMI</name>
<organism evidence="2 3">
    <name type="scientific">Streptomyces microflavus</name>
    <name type="common">Streptomyces lipmanii</name>
    <dbReference type="NCBI Taxonomy" id="1919"/>
    <lineage>
        <taxon>Bacteria</taxon>
        <taxon>Bacillati</taxon>
        <taxon>Actinomycetota</taxon>
        <taxon>Actinomycetes</taxon>
        <taxon>Kitasatosporales</taxon>
        <taxon>Streptomycetaceae</taxon>
        <taxon>Streptomyces</taxon>
    </lineage>
</organism>
<feature type="compositionally biased region" description="Low complexity" evidence="1">
    <location>
        <begin position="30"/>
        <end position="44"/>
    </location>
</feature>
<feature type="non-terminal residue" evidence="2">
    <location>
        <position position="1"/>
    </location>
</feature>
<dbReference type="Proteomes" id="UP000471648">
    <property type="component" value="Unassembled WGS sequence"/>
</dbReference>
<reference evidence="2 3" key="1">
    <citation type="submission" date="2020-01" db="EMBL/GenBank/DDBJ databases">
        <title>Insect and environment-associated Actinomycetes.</title>
        <authorList>
            <person name="Currrie C."/>
            <person name="Chevrette M."/>
            <person name="Carlson C."/>
            <person name="Stubbendieck R."/>
            <person name="Wendt-Pienkowski E."/>
        </authorList>
    </citation>
    <scope>NUCLEOTIDE SEQUENCE [LARGE SCALE GENOMIC DNA]</scope>
    <source>
        <strain evidence="2 3">SID14438</strain>
    </source>
</reference>
<accession>A0A6N9VAM4</accession>
<dbReference type="AlphaFoldDB" id="A0A6N9VAM4"/>
<proteinExistence type="predicted"/>
<gene>
    <name evidence="2" type="ORF">G3I39_23090</name>
</gene>
<evidence type="ECO:0000256" key="1">
    <source>
        <dbReference type="SAM" id="MobiDB-lite"/>
    </source>
</evidence>
<sequence>RSEVDAARAAVERAEERLWTLGVAPEALAGARTADPGAPTTAPLGPAPAVPLDTEQRRWIADRVTDADLPPVPEAPDGAETVTSADLRVAGVTLSPGLHAEMALLGDRLSVGRLSATDLARVRLTRPGDTDGTADTVAAEVTRRLWGAAYAELRDAAPEGRDDTETARAWSAAVALVLPPEPHPVLADARYAGEAFRDAVRRVAGHLLAAEAGAEGVRASAAELADTLRTGLGLAPRWTVPATGPTAGEAAPGRPALQSRPGGDMPDLDMPDLDFGQGQGELMDMDMDMDLGGLDLPGAVPSALDSLNLDALGDLTDFDFDFTFDLPAPAPVPVGPGAGGGQPVYAVPAAPPARPLTTLPALTLVPFAPQATGTADSA</sequence>